<keyword evidence="3" id="KW-1185">Reference proteome</keyword>
<sequence>MNSKLIPLVGLALLLGASCTNNTENKDNSTSDNDTVVVSTQPDTVIVQETVKEETAPQITSIASKQVDEGTLAVTKAHVVGSILSIDLVIQNPEKKLADINIPGSDIYYIDDATAKKNSILKDDAGKLMLSPVNSFGDRLRVTGDDNPILMNLKFAAPPADSKTISLSIGKYGSFDGMPITR</sequence>
<evidence type="ECO:0008006" key="4">
    <source>
        <dbReference type="Google" id="ProtNLM"/>
    </source>
</evidence>
<reference evidence="3" key="1">
    <citation type="journal article" date="2019" name="Int. J. Syst. Evol. Microbiol.">
        <title>The Global Catalogue of Microorganisms (GCM) 10K type strain sequencing project: providing services to taxonomists for standard genome sequencing and annotation.</title>
        <authorList>
            <consortium name="The Broad Institute Genomics Platform"/>
            <consortium name="The Broad Institute Genome Sequencing Center for Infectious Disease"/>
            <person name="Wu L."/>
            <person name="Ma J."/>
        </authorList>
    </citation>
    <scope>NUCLEOTIDE SEQUENCE [LARGE SCALE GENOMIC DNA]</scope>
    <source>
        <strain evidence="3">JCM 16704</strain>
    </source>
</reference>
<comment type="caution">
    <text evidence="2">The sequence shown here is derived from an EMBL/GenBank/DDBJ whole genome shotgun (WGS) entry which is preliminary data.</text>
</comment>
<dbReference type="EMBL" id="BAAAZI010000006">
    <property type="protein sequence ID" value="GAA4136353.1"/>
    <property type="molecule type" value="Genomic_DNA"/>
</dbReference>
<feature type="chain" id="PRO_5046769288" description="DUF4352 domain-containing protein" evidence="1">
    <location>
        <begin position="24"/>
        <end position="182"/>
    </location>
</feature>
<name>A0ABP7YHK9_9SPHI</name>
<proteinExistence type="predicted"/>
<dbReference type="RefSeq" id="WP_344673643.1">
    <property type="nucleotide sequence ID" value="NZ_BAAAZI010000006.1"/>
</dbReference>
<keyword evidence="1" id="KW-0732">Signal</keyword>
<evidence type="ECO:0000313" key="2">
    <source>
        <dbReference type="EMBL" id="GAA4136353.1"/>
    </source>
</evidence>
<dbReference type="Proteomes" id="UP001500101">
    <property type="component" value="Unassembled WGS sequence"/>
</dbReference>
<evidence type="ECO:0000256" key="1">
    <source>
        <dbReference type="SAM" id="SignalP"/>
    </source>
</evidence>
<evidence type="ECO:0000313" key="3">
    <source>
        <dbReference type="Proteomes" id="UP001500101"/>
    </source>
</evidence>
<gene>
    <name evidence="2" type="ORF">GCM10022216_11300</name>
</gene>
<organism evidence="2 3">
    <name type="scientific">Sphingobacterium kyonggiense</name>
    <dbReference type="NCBI Taxonomy" id="714075"/>
    <lineage>
        <taxon>Bacteria</taxon>
        <taxon>Pseudomonadati</taxon>
        <taxon>Bacteroidota</taxon>
        <taxon>Sphingobacteriia</taxon>
        <taxon>Sphingobacteriales</taxon>
        <taxon>Sphingobacteriaceae</taxon>
        <taxon>Sphingobacterium</taxon>
    </lineage>
</organism>
<dbReference type="PROSITE" id="PS51257">
    <property type="entry name" value="PROKAR_LIPOPROTEIN"/>
    <property type="match status" value="1"/>
</dbReference>
<feature type="signal peptide" evidence="1">
    <location>
        <begin position="1"/>
        <end position="23"/>
    </location>
</feature>
<protein>
    <recommendedName>
        <fullName evidence="4">DUF4352 domain-containing protein</fullName>
    </recommendedName>
</protein>
<accession>A0ABP7YHK9</accession>